<dbReference type="EMBL" id="JAEVFJ010000052">
    <property type="protein sequence ID" value="KAH8081310.1"/>
    <property type="molecule type" value="Genomic_DNA"/>
</dbReference>
<organism evidence="1 2">
    <name type="scientific">Cristinia sonorae</name>
    <dbReference type="NCBI Taxonomy" id="1940300"/>
    <lineage>
        <taxon>Eukaryota</taxon>
        <taxon>Fungi</taxon>
        <taxon>Dikarya</taxon>
        <taxon>Basidiomycota</taxon>
        <taxon>Agaricomycotina</taxon>
        <taxon>Agaricomycetes</taxon>
        <taxon>Agaricomycetidae</taxon>
        <taxon>Agaricales</taxon>
        <taxon>Pleurotineae</taxon>
        <taxon>Stephanosporaceae</taxon>
        <taxon>Cristinia</taxon>
    </lineage>
</organism>
<dbReference type="Proteomes" id="UP000813824">
    <property type="component" value="Unassembled WGS sequence"/>
</dbReference>
<name>A0A8K0XKF1_9AGAR</name>
<dbReference type="AlphaFoldDB" id="A0A8K0XKF1"/>
<accession>A0A8K0XKF1</accession>
<evidence type="ECO:0000313" key="2">
    <source>
        <dbReference type="Proteomes" id="UP000813824"/>
    </source>
</evidence>
<gene>
    <name evidence="1" type="ORF">BXZ70DRAFT_959758</name>
</gene>
<proteinExistence type="predicted"/>
<evidence type="ECO:0008006" key="3">
    <source>
        <dbReference type="Google" id="ProtNLM"/>
    </source>
</evidence>
<comment type="caution">
    <text evidence="1">The sequence shown here is derived from an EMBL/GenBank/DDBJ whole genome shotgun (WGS) entry which is preliminary data.</text>
</comment>
<dbReference type="OrthoDB" id="3133596at2759"/>
<evidence type="ECO:0000313" key="1">
    <source>
        <dbReference type="EMBL" id="KAH8081310.1"/>
    </source>
</evidence>
<protein>
    <recommendedName>
        <fullName evidence="3">HNH nuclease domain-containing protein</fullName>
    </recommendedName>
</protein>
<reference evidence="1" key="1">
    <citation type="journal article" date="2021" name="New Phytol.">
        <title>Evolutionary innovations through gain and loss of genes in the ectomycorrhizal Boletales.</title>
        <authorList>
            <person name="Wu G."/>
            <person name="Miyauchi S."/>
            <person name="Morin E."/>
            <person name="Kuo A."/>
            <person name="Drula E."/>
            <person name="Varga T."/>
            <person name="Kohler A."/>
            <person name="Feng B."/>
            <person name="Cao Y."/>
            <person name="Lipzen A."/>
            <person name="Daum C."/>
            <person name="Hundley H."/>
            <person name="Pangilinan J."/>
            <person name="Johnson J."/>
            <person name="Barry K."/>
            <person name="LaButti K."/>
            <person name="Ng V."/>
            <person name="Ahrendt S."/>
            <person name="Min B."/>
            <person name="Choi I.G."/>
            <person name="Park H."/>
            <person name="Plett J.M."/>
            <person name="Magnuson J."/>
            <person name="Spatafora J.W."/>
            <person name="Nagy L.G."/>
            <person name="Henrissat B."/>
            <person name="Grigoriev I.V."/>
            <person name="Yang Z.L."/>
            <person name="Xu J."/>
            <person name="Martin F.M."/>
        </authorList>
    </citation>
    <scope>NUCLEOTIDE SEQUENCE</scope>
    <source>
        <strain evidence="1">KKN 215</strain>
    </source>
</reference>
<sequence>MSHSGQAAIIPSAVRYELAEFLSIRQTEGRCLITNDTEPTPNTVQMVPTDTEVKRRRASRIEYALGIPYGSFDFLSTSNLFFLSPNMHKAFNSGGWVLLPATEDLQAMKKHFDAAEERDYDEAKPTKSHFTDYKEVFKDRREFTYRLLPQAWFDRNFQIHRRNDEYDGSTEAGYSAPAAEYTSYDVRLKAGVARFPELRSHVNPFMVLIRTGETLDKARLKYRAEYVPLDMRADVSLVEKLYRPFKVEEWAKEWAKASRRAAGVA</sequence>
<keyword evidence="2" id="KW-1185">Reference proteome</keyword>